<evidence type="ECO:0000313" key="4">
    <source>
        <dbReference type="Proteomes" id="UP001063166"/>
    </source>
</evidence>
<dbReference type="OrthoDB" id="3113967at2759"/>
<reference evidence="3" key="1">
    <citation type="submission" date="2022-07" db="EMBL/GenBank/DDBJ databases">
        <title>The genome of Lyophyllum shimeji provides insight into the initial evolution of ectomycorrhizal fungal genome.</title>
        <authorList>
            <person name="Kobayashi Y."/>
            <person name="Shibata T."/>
            <person name="Hirakawa H."/>
            <person name="Shigenobu S."/>
            <person name="Nishiyama T."/>
            <person name="Yamada A."/>
            <person name="Hasebe M."/>
            <person name="Kawaguchi M."/>
        </authorList>
    </citation>
    <scope>NUCLEOTIDE SEQUENCE</scope>
    <source>
        <strain evidence="3">AT787</strain>
    </source>
</reference>
<dbReference type="Proteomes" id="UP001063166">
    <property type="component" value="Unassembled WGS sequence"/>
</dbReference>
<feature type="region of interest" description="Disordered" evidence="1">
    <location>
        <begin position="66"/>
        <end position="87"/>
    </location>
</feature>
<keyword evidence="2" id="KW-0812">Transmembrane</keyword>
<comment type="caution">
    <text evidence="3">The sequence shown here is derived from an EMBL/GenBank/DDBJ whole genome shotgun (WGS) entry which is preliminary data.</text>
</comment>
<keyword evidence="2" id="KW-0472">Membrane</keyword>
<feature type="transmembrane region" description="Helical" evidence="2">
    <location>
        <begin position="215"/>
        <end position="235"/>
    </location>
</feature>
<feature type="transmembrane region" description="Helical" evidence="2">
    <location>
        <begin position="107"/>
        <end position="125"/>
    </location>
</feature>
<evidence type="ECO:0000313" key="3">
    <source>
        <dbReference type="EMBL" id="GLB42836.1"/>
    </source>
</evidence>
<sequence length="248" mass="27842">MPFDVSASVDGFEGLPTSLNTRLRLRSAYSRVSWSDAVAQSNCHPGPGRVCSQGRLVFRPPSLMTTGGAPKKRIRKQGKPSSRRKYPRHPMPAHLVTRFEADHPLRLVSYLSTFTCTAVFTLSLLDLGALSLYTAPLISFLTVLFHLTYLMLRARNKLTSRSPHTVARWAMLAACAYILFVAWFWPYGLVVYEAAKGRPLVPRLVRTFVARNVRAFLVPQAVVIGVEIMLFGLGVRYRDWTVSLSHSY</sequence>
<gene>
    <name evidence="3" type="ORF">LshimejAT787_1202850</name>
</gene>
<name>A0A9P3UU51_LYOSH</name>
<evidence type="ECO:0000256" key="2">
    <source>
        <dbReference type="SAM" id="Phobius"/>
    </source>
</evidence>
<keyword evidence="4" id="KW-1185">Reference proteome</keyword>
<feature type="transmembrane region" description="Helical" evidence="2">
    <location>
        <begin position="172"/>
        <end position="195"/>
    </location>
</feature>
<feature type="compositionally biased region" description="Basic residues" evidence="1">
    <location>
        <begin position="70"/>
        <end position="87"/>
    </location>
</feature>
<proteinExistence type="predicted"/>
<organism evidence="3 4">
    <name type="scientific">Lyophyllum shimeji</name>
    <name type="common">Hon-shimeji</name>
    <name type="synonym">Tricholoma shimeji</name>
    <dbReference type="NCBI Taxonomy" id="47721"/>
    <lineage>
        <taxon>Eukaryota</taxon>
        <taxon>Fungi</taxon>
        <taxon>Dikarya</taxon>
        <taxon>Basidiomycota</taxon>
        <taxon>Agaricomycotina</taxon>
        <taxon>Agaricomycetes</taxon>
        <taxon>Agaricomycetidae</taxon>
        <taxon>Agaricales</taxon>
        <taxon>Tricholomatineae</taxon>
        <taxon>Lyophyllaceae</taxon>
        <taxon>Lyophyllum</taxon>
    </lineage>
</organism>
<accession>A0A9P3UU51</accession>
<feature type="transmembrane region" description="Helical" evidence="2">
    <location>
        <begin position="131"/>
        <end position="152"/>
    </location>
</feature>
<dbReference type="AlphaFoldDB" id="A0A9P3UU51"/>
<evidence type="ECO:0000256" key="1">
    <source>
        <dbReference type="SAM" id="MobiDB-lite"/>
    </source>
</evidence>
<protein>
    <submittedName>
        <fullName evidence="3">Uncharacterized protein</fullName>
    </submittedName>
</protein>
<dbReference type="EMBL" id="BRPK01000012">
    <property type="protein sequence ID" value="GLB42836.1"/>
    <property type="molecule type" value="Genomic_DNA"/>
</dbReference>
<keyword evidence="2" id="KW-1133">Transmembrane helix</keyword>